<reference evidence="1 2" key="1">
    <citation type="journal article" date="2024" name="J Genomics">
        <title>Draft genome sequencing and assembly of Favolaschia claudopus CIRM-BRFM 2984 isolated from oak limbs.</title>
        <authorList>
            <person name="Navarro D."/>
            <person name="Drula E."/>
            <person name="Chaduli D."/>
            <person name="Cazenave R."/>
            <person name="Ahrendt S."/>
            <person name="Wang J."/>
            <person name="Lipzen A."/>
            <person name="Daum C."/>
            <person name="Barry K."/>
            <person name="Grigoriev I.V."/>
            <person name="Favel A."/>
            <person name="Rosso M.N."/>
            <person name="Martin F."/>
        </authorList>
    </citation>
    <scope>NUCLEOTIDE SEQUENCE [LARGE SCALE GENOMIC DNA]</scope>
    <source>
        <strain evidence="1 2">CIRM-BRFM 2984</strain>
    </source>
</reference>
<keyword evidence="2" id="KW-1185">Reference proteome</keyword>
<dbReference type="SUPFAM" id="SSF81383">
    <property type="entry name" value="F-box domain"/>
    <property type="match status" value="1"/>
</dbReference>
<dbReference type="Proteomes" id="UP001362999">
    <property type="component" value="Unassembled WGS sequence"/>
</dbReference>
<dbReference type="SUPFAM" id="SSF52047">
    <property type="entry name" value="RNI-like"/>
    <property type="match status" value="1"/>
</dbReference>
<dbReference type="InterPro" id="IPR032675">
    <property type="entry name" value="LRR_dom_sf"/>
</dbReference>
<protein>
    <submittedName>
        <fullName evidence="1">F-box domain-containing protein</fullName>
    </submittedName>
</protein>
<dbReference type="AlphaFoldDB" id="A0AAW0EHW6"/>
<accession>A0AAW0EHW6</accession>
<gene>
    <name evidence="1" type="ORF">R3P38DRAFT_3165299</name>
</gene>
<evidence type="ECO:0000313" key="1">
    <source>
        <dbReference type="EMBL" id="KAK7064275.1"/>
    </source>
</evidence>
<name>A0AAW0EHW6_9AGAR</name>
<proteinExistence type="predicted"/>
<dbReference type="InterPro" id="IPR036047">
    <property type="entry name" value="F-box-like_dom_sf"/>
</dbReference>
<organism evidence="1 2">
    <name type="scientific">Favolaschia claudopus</name>
    <dbReference type="NCBI Taxonomy" id="2862362"/>
    <lineage>
        <taxon>Eukaryota</taxon>
        <taxon>Fungi</taxon>
        <taxon>Dikarya</taxon>
        <taxon>Basidiomycota</taxon>
        <taxon>Agaricomycotina</taxon>
        <taxon>Agaricomycetes</taxon>
        <taxon>Agaricomycetidae</taxon>
        <taxon>Agaricales</taxon>
        <taxon>Marasmiineae</taxon>
        <taxon>Mycenaceae</taxon>
        <taxon>Favolaschia</taxon>
    </lineage>
</organism>
<comment type="caution">
    <text evidence="1">The sequence shown here is derived from an EMBL/GenBank/DDBJ whole genome shotgun (WGS) entry which is preliminary data.</text>
</comment>
<sequence>MTTLLTLPPEITVKIFMTFIADIGDTFPAVLRLSPICKALRDLVVNSPILWSRFCIKYFRDLDGVKLFVERSKSCLLDVSVYFNVMGSISPEVIQSLAVARWRKLTVRGSSSGEVKPLLQEIINIATPYLSEVHVLPYEQSPCYGHCPLLLGASDALRSLTLRGCVGCLAPLPNLTRLNILRLDCTYEEFRNLIQGSPNLITLALPQLQDRFSSETFSEPVISNRVTIEAPSVRYFAVGFTNSDLTLTGVQPLLSFLSMPNLEYLEIVGSRADYGEFSGKSFPALKTLCLRDMNFPASNPALYRAVPNITCLRLKDIDGVESLTAPDENGALPWSHLNTVRCDFWYDDPNDYSWLQKLLEHRPRLTLEFPVDQKGHIPPITDHDVRFSDDLWGLIGGTGLGEEWEDDDEEVYSDFSGGGEFEAFGGDSWDYEYDGFENGFEEDEDYFDDDDDGDGWW</sequence>
<evidence type="ECO:0000313" key="2">
    <source>
        <dbReference type="Proteomes" id="UP001362999"/>
    </source>
</evidence>
<dbReference type="EMBL" id="JAWWNJ010000001">
    <property type="protein sequence ID" value="KAK7064275.1"/>
    <property type="molecule type" value="Genomic_DNA"/>
</dbReference>
<dbReference type="Gene3D" id="3.80.10.10">
    <property type="entry name" value="Ribonuclease Inhibitor"/>
    <property type="match status" value="1"/>
</dbReference>